<comment type="similarity">
    <text evidence="1">Belongs to the membrane fusion protein (MFP) (TC 8.A.1) family.</text>
</comment>
<dbReference type="SUPFAM" id="SSF111369">
    <property type="entry name" value="HlyD-like secretion proteins"/>
    <property type="match status" value="1"/>
</dbReference>
<proteinExistence type="inferred from homology"/>
<evidence type="ECO:0000313" key="7">
    <source>
        <dbReference type="EMBL" id="MFD1264931.1"/>
    </source>
</evidence>
<feature type="coiled-coil region" evidence="2">
    <location>
        <begin position="132"/>
        <end position="159"/>
    </location>
</feature>
<evidence type="ECO:0000259" key="4">
    <source>
        <dbReference type="Pfam" id="PF25876"/>
    </source>
</evidence>
<reference evidence="8" key="1">
    <citation type="journal article" date="2019" name="Int. J. Syst. Evol. Microbiol.">
        <title>The Global Catalogue of Microorganisms (GCM) 10K type strain sequencing project: providing services to taxonomists for standard genome sequencing and annotation.</title>
        <authorList>
            <consortium name="The Broad Institute Genomics Platform"/>
            <consortium name="The Broad Institute Genome Sequencing Center for Infectious Disease"/>
            <person name="Wu L."/>
            <person name="Ma J."/>
        </authorList>
    </citation>
    <scope>NUCLEOTIDE SEQUENCE [LARGE SCALE GENOMIC DNA]</scope>
    <source>
        <strain evidence="8">CCUG 48884</strain>
    </source>
</reference>
<dbReference type="NCBIfam" id="TIGR01730">
    <property type="entry name" value="RND_mfp"/>
    <property type="match status" value="1"/>
</dbReference>
<dbReference type="RefSeq" id="WP_277830058.1">
    <property type="nucleotide sequence ID" value="NZ_JARQZE010000001.1"/>
</dbReference>
<dbReference type="Gene3D" id="2.40.420.20">
    <property type="match status" value="1"/>
</dbReference>
<dbReference type="PANTHER" id="PTHR30469:SF38">
    <property type="entry name" value="HLYD FAMILY SECRETION PROTEIN"/>
    <property type="match status" value="1"/>
</dbReference>
<dbReference type="Gene3D" id="2.40.30.170">
    <property type="match status" value="1"/>
</dbReference>
<evidence type="ECO:0000259" key="5">
    <source>
        <dbReference type="Pfam" id="PF25917"/>
    </source>
</evidence>
<dbReference type="Pfam" id="PF25917">
    <property type="entry name" value="BSH_RND"/>
    <property type="match status" value="1"/>
</dbReference>
<evidence type="ECO:0000256" key="3">
    <source>
        <dbReference type="SAM" id="SignalP"/>
    </source>
</evidence>
<sequence>MKMIMLPPLVRAVLVACALSVPGAATADVPTVRIGAQAQDLGFVSEASIEAVHQVTVAAQVQGRVLALAVDTGDRVRRGQVLARIDAAEAAAALAAAQAGVGQAEAEMGNARSELARARGLVERQFLSASALDAARTRLEAAEAAVKAARAQREQAATVKSQFEIVAPLDGVVSVRHIETGEMAQPGRALFTLHDPARMRAVTDVAPQRLAALGDGAVRARVTLGDGGRVVDAEAVTLLPAADARTHTVRVRVELPAGTDGLMPGSFARVHFVGAGTAEASVVVVPRAAILRRGELTAVYVADGAGGFALRQVRLGRGVNGSEAVEVLAGLKGDETLALDPVQAGLRARAAAPAR</sequence>
<dbReference type="Gene3D" id="1.10.287.470">
    <property type="entry name" value="Helix hairpin bin"/>
    <property type="match status" value="1"/>
</dbReference>
<gene>
    <name evidence="7" type="ORF">ACFQ4M_15230</name>
</gene>
<keyword evidence="3" id="KW-0732">Signal</keyword>
<feature type="chain" id="PRO_5047344309" evidence="3">
    <location>
        <begin position="28"/>
        <end position="355"/>
    </location>
</feature>
<dbReference type="InterPro" id="IPR006143">
    <property type="entry name" value="RND_pump_MFP"/>
</dbReference>
<evidence type="ECO:0000256" key="2">
    <source>
        <dbReference type="SAM" id="Coils"/>
    </source>
</evidence>
<feature type="domain" description="CusB-like beta-barrel" evidence="6">
    <location>
        <begin position="225"/>
        <end position="274"/>
    </location>
</feature>
<dbReference type="Pfam" id="PF25876">
    <property type="entry name" value="HH_MFP_RND"/>
    <property type="match status" value="1"/>
</dbReference>
<feature type="signal peptide" evidence="3">
    <location>
        <begin position="1"/>
        <end position="27"/>
    </location>
</feature>
<dbReference type="Pfam" id="PF25954">
    <property type="entry name" value="Beta-barrel_RND_2"/>
    <property type="match status" value="1"/>
</dbReference>
<dbReference type="PANTHER" id="PTHR30469">
    <property type="entry name" value="MULTIDRUG RESISTANCE PROTEIN MDTA"/>
    <property type="match status" value="1"/>
</dbReference>
<dbReference type="Gene3D" id="2.40.50.100">
    <property type="match status" value="1"/>
</dbReference>
<dbReference type="EMBL" id="JBHTMC010000027">
    <property type="protein sequence ID" value="MFD1264931.1"/>
    <property type="molecule type" value="Genomic_DNA"/>
</dbReference>
<feature type="domain" description="Multidrug resistance protein MdtA-like alpha-helical hairpin" evidence="4">
    <location>
        <begin position="94"/>
        <end position="156"/>
    </location>
</feature>
<organism evidence="7 8">
    <name type="scientific">Thauera mechernichensis</name>
    <dbReference type="NCBI Taxonomy" id="82788"/>
    <lineage>
        <taxon>Bacteria</taxon>
        <taxon>Pseudomonadati</taxon>
        <taxon>Pseudomonadota</taxon>
        <taxon>Betaproteobacteria</taxon>
        <taxon>Rhodocyclales</taxon>
        <taxon>Zoogloeaceae</taxon>
        <taxon>Thauera</taxon>
    </lineage>
</organism>
<feature type="domain" description="Multidrug resistance protein MdtA-like barrel-sandwich hybrid" evidence="5">
    <location>
        <begin position="54"/>
        <end position="191"/>
    </location>
</feature>
<dbReference type="Proteomes" id="UP001597158">
    <property type="component" value="Unassembled WGS sequence"/>
</dbReference>
<keyword evidence="2" id="KW-0175">Coiled coil</keyword>
<evidence type="ECO:0000313" key="8">
    <source>
        <dbReference type="Proteomes" id="UP001597158"/>
    </source>
</evidence>
<dbReference type="InterPro" id="IPR058792">
    <property type="entry name" value="Beta-barrel_RND_2"/>
</dbReference>
<dbReference type="InterPro" id="IPR058625">
    <property type="entry name" value="MdtA-like_BSH"/>
</dbReference>
<keyword evidence="8" id="KW-1185">Reference proteome</keyword>
<comment type="caution">
    <text evidence="7">The sequence shown here is derived from an EMBL/GenBank/DDBJ whole genome shotgun (WGS) entry which is preliminary data.</text>
</comment>
<evidence type="ECO:0000256" key="1">
    <source>
        <dbReference type="ARBA" id="ARBA00009477"/>
    </source>
</evidence>
<evidence type="ECO:0000259" key="6">
    <source>
        <dbReference type="Pfam" id="PF25954"/>
    </source>
</evidence>
<protein>
    <submittedName>
        <fullName evidence="7">Efflux RND transporter periplasmic adaptor subunit</fullName>
    </submittedName>
</protein>
<dbReference type="InterPro" id="IPR058624">
    <property type="entry name" value="MdtA-like_HH"/>
</dbReference>
<accession>A0ABW3WGM4</accession>
<name>A0ABW3WGM4_9RHOO</name>